<dbReference type="SUPFAM" id="SSF52218">
    <property type="entry name" value="Flavoproteins"/>
    <property type="match status" value="1"/>
</dbReference>
<dbReference type="InterPro" id="IPR029039">
    <property type="entry name" value="Flavoprotein-like_sf"/>
</dbReference>
<reference evidence="2 3" key="2">
    <citation type="journal article" date="2006" name="Environ. Microbiol.">
        <title>Sequence analysis of three plasmids harboured in Rhodococcus erythropolis strain PR4.</title>
        <authorList>
            <person name="Sekine M."/>
            <person name="Tanikawa S."/>
            <person name="Omata S."/>
            <person name="Saito M."/>
            <person name="Fujisawa T."/>
            <person name="Tsukatani N."/>
            <person name="Tajima T."/>
            <person name="Sekigawa T."/>
            <person name="Kosugi H."/>
            <person name="Matsuo Y."/>
            <person name="Nishiko R."/>
            <person name="Imamura K."/>
            <person name="Ito M."/>
            <person name="Narita H."/>
            <person name="Tago S."/>
            <person name="Fujita N."/>
            <person name="Harayama S."/>
        </authorList>
    </citation>
    <scope>NUCLEOTIDE SEQUENCE [LARGE SCALE GENOMIC DNA]</scope>
    <source>
        <strain evidence="3">PR4 / NBRC 100887</strain>
    </source>
</reference>
<dbReference type="Pfam" id="PF12724">
    <property type="entry name" value="Flavodoxin_5"/>
    <property type="match status" value="1"/>
</dbReference>
<dbReference type="Proteomes" id="UP000002204">
    <property type="component" value="Chromosome"/>
</dbReference>
<dbReference type="HOGENOM" id="CLU_094839_1_0_11"/>
<dbReference type="Gene3D" id="3.40.50.360">
    <property type="match status" value="1"/>
</dbReference>
<protein>
    <recommendedName>
        <fullName evidence="1">Flavodoxin domain-containing protein</fullName>
    </recommendedName>
</protein>
<proteinExistence type="predicted"/>
<feature type="domain" description="Flavodoxin" evidence="1">
    <location>
        <begin position="7"/>
        <end position="147"/>
    </location>
</feature>
<dbReference type="EMBL" id="AP008957">
    <property type="protein sequence ID" value="BAH34127.1"/>
    <property type="molecule type" value="Genomic_DNA"/>
</dbReference>
<evidence type="ECO:0000259" key="1">
    <source>
        <dbReference type="Pfam" id="PF12724"/>
    </source>
</evidence>
<evidence type="ECO:0000313" key="2">
    <source>
        <dbReference type="EMBL" id="BAH34127.1"/>
    </source>
</evidence>
<evidence type="ECO:0000313" key="3">
    <source>
        <dbReference type="Proteomes" id="UP000002204"/>
    </source>
</evidence>
<gene>
    <name evidence="2" type="ordered locus">RER_34190</name>
</gene>
<sequence>MTMTKILIAYASAKGSTRGVAGRIAERCGAAGFDVTMFPAVESPGHEWFDAVILGSAIHDMDWLPSAAVVVDRRRVAVKTQPVWAFSVATWGETSTLLSTRLTRRIRKSASEPRTVTKLRKSADLRDHRRFAGALTRGDWPLVGRIVFKIMGGRYSDARDWADIDAWADKITEQLRGGGFKYAARTEDASREFDD</sequence>
<reference evidence="3" key="1">
    <citation type="submission" date="2005-03" db="EMBL/GenBank/DDBJ databases">
        <title>Comparison of the complete genome sequences of Rhodococcus erythropolis PR4 and Rhodococcus opacus B4.</title>
        <authorList>
            <person name="Takarada H."/>
            <person name="Sekine M."/>
            <person name="Hosoyama A."/>
            <person name="Yamada R."/>
            <person name="Fujisawa T."/>
            <person name="Omata S."/>
            <person name="Shimizu A."/>
            <person name="Tsukatani N."/>
            <person name="Tanikawa S."/>
            <person name="Fujita N."/>
            <person name="Harayama S."/>
        </authorList>
    </citation>
    <scope>NUCLEOTIDE SEQUENCE [LARGE SCALE GENOMIC DNA]</scope>
    <source>
        <strain evidence="3">PR4 / NBRC 100887</strain>
    </source>
</reference>
<organism evidence="2 3">
    <name type="scientific">Rhodococcus erythropolis (strain PR4 / NBRC 100887)</name>
    <dbReference type="NCBI Taxonomy" id="234621"/>
    <lineage>
        <taxon>Bacteria</taxon>
        <taxon>Bacillati</taxon>
        <taxon>Actinomycetota</taxon>
        <taxon>Actinomycetes</taxon>
        <taxon>Mycobacteriales</taxon>
        <taxon>Nocardiaceae</taxon>
        <taxon>Rhodococcus</taxon>
        <taxon>Rhodococcus erythropolis group</taxon>
    </lineage>
</organism>
<accession>C1A0J2</accession>
<dbReference type="eggNOG" id="COG4635">
    <property type="taxonomic scope" value="Bacteria"/>
</dbReference>
<dbReference type="InterPro" id="IPR026816">
    <property type="entry name" value="Flavodoxin_dom"/>
</dbReference>
<dbReference type="AlphaFoldDB" id="C1A0J2"/>
<dbReference type="KEGG" id="rer:RER_34190"/>
<name>C1A0J2_RHOE4</name>